<dbReference type="Pfam" id="PF13578">
    <property type="entry name" value="Methyltransf_24"/>
    <property type="match status" value="1"/>
</dbReference>
<comment type="caution">
    <text evidence="2">The sequence shown here is derived from an EMBL/GenBank/DDBJ whole genome shotgun (WGS) entry which is preliminary data.</text>
</comment>
<dbReference type="SUPFAM" id="SSF53335">
    <property type="entry name" value="S-adenosyl-L-methionine-dependent methyltransferases"/>
    <property type="match status" value="1"/>
</dbReference>
<accession>A0ABT6LE54</accession>
<dbReference type="InterPro" id="IPR029063">
    <property type="entry name" value="SAM-dependent_MTases_sf"/>
</dbReference>
<dbReference type="Proteomes" id="UP001160499">
    <property type="component" value="Unassembled WGS sequence"/>
</dbReference>
<evidence type="ECO:0000313" key="2">
    <source>
        <dbReference type="EMBL" id="MDH6214598.1"/>
    </source>
</evidence>
<gene>
    <name evidence="2" type="ORF">M2283_001881</name>
</gene>
<feature type="region of interest" description="Disordered" evidence="1">
    <location>
        <begin position="239"/>
        <end position="286"/>
    </location>
</feature>
<proteinExistence type="predicted"/>
<organism evidence="2 3">
    <name type="scientific">Streptomyces pseudovenezuelae</name>
    <dbReference type="NCBI Taxonomy" id="67350"/>
    <lineage>
        <taxon>Bacteria</taxon>
        <taxon>Bacillati</taxon>
        <taxon>Actinomycetota</taxon>
        <taxon>Actinomycetes</taxon>
        <taxon>Kitasatosporales</taxon>
        <taxon>Streptomycetaceae</taxon>
        <taxon>Streptomyces</taxon>
        <taxon>Streptomyces aurantiacus group</taxon>
    </lineage>
</organism>
<dbReference type="EMBL" id="JARXVH010000003">
    <property type="protein sequence ID" value="MDH6214598.1"/>
    <property type="molecule type" value="Genomic_DNA"/>
</dbReference>
<dbReference type="Gene3D" id="3.40.50.150">
    <property type="entry name" value="Vaccinia Virus protein VP39"/>
    <property type="match status" value="1"/>
</dbReference>
<evidence type="ECO:0000256" key="1">
    <source>
        <dbReference type="SAM" id="MobiDB-lite"/>
    </source>
</evidence>
<dbReference type="RefSeq" id="WP_280875654.1">
    <property type="nucleotide sequence ID" value="NZ_JARXVH010000003.1"/>
</dbReference>
<evidence type="ECO:0000313" key="3">
    <source>
        <dbReference type="Proteomes" id="UP001160499"/>
    </source>
</evidence>
<feature type="compositionally biased region" description="Low complexity" evidence="1">
    <location>
        <begin position="259"/>
        <end position="272"/>
    </location>
</feature>
<name>A0ABT6LE54_9ACTN</name>
<sequence length="311" mass="34353">MATAQASDSNPGELDDVPGWFPPLDQVLFTWLLERQEARGVRGGLLELGAYLGKSAILLGHHRRVGEEFTVCDLFGGEAPDGANRAETRKSYSSLTRQAFERNYLSFHDSLPRVIEAPSSVISKEVDPGTCRFVHIDASHLYEHVRDDIGAAHDLLLPDGIVVLDDFRSEHTPGVSVATWEAVLNRGLRPICLSTQKLYGTWGDPEPVQEELLAMLRERADCGLSVQPAAGHRLIRTRAHKDIKPPPFPYSRHYTAPGPQQQPTATLTSTPPARRPRSRSRRLAVDLLPPIVTRALRRALSARPPRPAPNG</sequence>
<reference evidence="2 3" key="1">
    <citation type="submission" date="2023-04" db="EMBL/GenBank/DDBJ databases">
        <title>Forest soil microbial communities from Buena Vista Peninsula, Colon Province, Panama.</title>
        <authorList>
            <person name="Bouskill N."/>
        </authorList>
    </citation>
    <scope>NUCLEOTIDE SEQUENCE [LARGE SCALE GENOMIC DNA]</scope>
    <source>
        <strain evidence="2 3">GGS1</strain>
    </source>
</reference>
<evidence type="ECO:0008006" key="4">
    <source>
        <dbReference type="Google" id="ProtNLM"/>
    </source>
</evidence>
<protein>
    <recommendedName>
        <fullName evidence="4">Class I SAM-dependent methyltransferase</fullName>
    </recommendedName>
</protein>
<keyword evidence="3" id="KW-1185">Reference proteome</keyword>